<dbReference type="EMBL" id="CM056744">
    <property type="protein sequence ID" value="KAJ8666987.1"/>
    <property type="molecule type" value="Genomic_DNA"/>
</dbReference>
<proteinExistence type="predicted"/>
<comment type="caution">
    <text evidence="1">The sequence shown here is derived from an EMBL/GenBank/DDBJ whole genome shotgun (WGS) entry which is preliminary data.</text>
</comment>
<evidence type="ECO:0000313" key="1">
    <source>
        <dbReference type="EMBL" id="KAJ8666987.1"/>
    </source>
</evidence>
<protein>
    <submittedName>
        <fullName evidence="1">Uncharacterized protein</fullName>
    </submittedName>
</protein>
<evidence type="ECO:0000313" key="2">
    <source>
        <dbReference type="Proteomes" id="UP001239111"/>
    </source>
</evidence>
<name>A0ACC2N9G1_9HYME</name>
<dbReference type="Proteomes" id="UP001239111">
    <property type="component" value="Chromosome 4"/>
</dbReference>
<accession>A0ACC2N9G1</accession>
<keyword evidence="2" id="KW-1185">Reference proteome</keyword>
<sequence length="498" mass="57834">MYSVILEFAKIFVGSIILLQIARVIHKLLFWRRVGVRGPIPFPLFGNWFNCIFGFKHPAEQTKHFYEQYNNEKVVGIFQNHTPRLIIRDRNLIKDILIKDFESFSERGVQVHENVEPLSHHLFTMGRDFWQPIKTALLPAFNVGKLKESAHVILNIAEEFSTYVETVAQASSEVNCIDAFTRFMNEVLGKWGLQLEMNQFDTESTVFREINNSRRSWGVYNATRRLLRENLPGLYKYSSKLFRNNVVISYYVNKLKSIEQYRKCTGDDLKDYAGLLLQFKNETSKIGERCLSDELTAAQIYLLFTAGAESTALVISKAIYEIAKSDLIQNTLRDEIKRVFEKSDGTIFEKLKVLKYLNQVFKETLRKYPLRNIIRVSTKPYTFRGTNVKIPAGTNIIVPLYGLHRDPEIFQNPNVFDPERFDTEMKNQDLFSIPFGLGPRYCIGSKLAEVTVKIILVVILKKFKLKIDDGYTLSKNYTKKTFLEPIKGIKVKFERYSQ</sequence>
<organism evidence="1 2">
    <name type="scientific">Eretmocerus hayati</name>
    <dbReference type="NCBI Taxonomy" id="131215"/>
    <lineage>
        <taxon>Eukaryota</taxon>
        <taxon>Metazoa</taxon>
        <taxon>Ecdysozoa</taxon>
        <taxon>Arthropoda</taxon>
        <taxon>Hexapoda</taxon>
        <taxon>Insecta</taxon>
        <taxon>Pterygota</taxon>
        <taxon>Neoptera</taxon>
        <taxon>Endopterygota</taxon>
        <taxon>Hymenoptera</taxon>
        <taxon>Apocrita</taxon>
        <taxon>Proctotrupomorpha</taxon>
        <taxon>Chalcidoidea</taxon>
        <taxon>Aphelinidae</taxon>
        <taxon>Aphelininae</taxon>
        <taxon>Eretmocerus</taxon>
    </lineage>
</organism>
<gene>
    <name evidence="1" type="ORF">QAD02_008649</name>
</gene>
<reference evidence="1" key="1">
    <citation type="submission" date="2023-04" db="EMBL/GenBank/DDBJ databases">
        <title>A chromosome-level genome assembly of the parasitoid wasp Eretmocerus hayati.</title>
        <authorList>
            <person name="Zhong Y."/>
            <person name="Liu S."/>
            <person name="Liu Y."/>
        </authorList>
    </citation>
    <scope>NUCLEOTIDE SEQUENCE</scope>
    <source>
        <strain evidence="1">ZJU_SS_LIU_2023</strain>
    </source>
</reference>